<accession>A0A9Q0V2T0</accession>
<protein>
    <submittedName>
        <fullName evidence="1">Uncharacterized protein</fullName>
    </submittedName>
</protein>
<proteinExistence type="predicted"/>
<dbReference type="EMBL" id="JAPFFK010000010">
    <property type="protein sequence ID" value="KAJ6740688.1"/>
    <property type="molecule type" value="Genomic_DNA"/>
</dbReference>
<reference evidence="1" key="1">
    <citation type="submission" date="2022-11" db="EMBL/GenBank/DDBJ databases">
        <authorList>
            <person name="Hyden B.L."/>
            <person name="Feng K."/>
            <person name="Yates T."/>
            <person name="Jawdy S."/>
            <person name="Smart L.B."/>
            <person name="Muchero W."/>
        </authorList>
    </citation>
    <scope>NUCLEOTIDE SEQUENCE</scope>
    <source>
        <tissue evidence="1">Shoot tip</tissue>
    </source>
</reference>
<dbReference type="Proteomes" id="UP001151532">
    <property type="component" value="Chromosome 7"/>
</dbReference>
<name>A0A9Q0V2T0_SALPP</name>
<dbReference type="AlphaFoldDB" id="A0A9Q0V2T0"/>
<comment type="caution">
    <text evidence="1">The sequence shown here is derived from an EMBL/GenBank/DDBJ whole genome shotgun (WGS) entry which is preliminary data.</text>
</comment>
<organism evidence="1 2">
    <name type="scientific">Salix purpurea</name>
    <name type="common">Purple osier willow</name>
    <dbReference type="NCBI Taxonomy" id="77065"/>
    <lineage>
        <taxon>Eukaryota</taxon>
        <taxon>Viridiplantae</taxon>
        <taxon>Streptophyta</taxon>
        <taxon>Embryophyta</taxon>
        <taxon>Tracheophyta</taxon>
        <taxon>Spermatophyta</taxon>
        <taxon>Magnoliopsida</taxon>
        <taxon>eudicotyledons</taxon>
        <taxon>Gunneridae</taxon>
        <taxon>Pentapetalae</taxon>
        <taxon>rosids</taxon>
        <taxon>fabids</taxon>
        <taxon>Malpighiales</taxon>
        <taxon>Salicaceae</taxon>
        <taxon>Saliceae</taxon>
        <taxon>Salix</taxon>
    </lineage>
</organism>
<keyword evidence="2" id="KW-1185">Reference proteome</keyword>
<evidence type="ECO:0000313" key="1">
    <source>
        <dbReference type="EMBL" id="KAJ6740688.1"/>
    </source>
</evidence>
<gene>
    <name evidence="1" type="ORF">OIU79_000743</name>
</gene>
<reference evidence="1" key="2">
    <citation type="journal article" date="2023" name="Int. J. Mol. Sci.">
        <title>De Novo Assembly and Annotation of 11 Diverse Shrub Willow (Salix) Genomes Reveals Novel Gene Organization in Sex-Linked Regions.</title>
        <authorList>
            <person name="Hyden B."/>
            <person name="Feng K."/>
            <person name="Yates T.B."/>
            <person name="Jawdy S."/>
            <person name="Cereghino C."/>
            <person name="Smart L.B."/>
            <person name="Muchero W."/>
        </authorList>
    </citation>
    <scope>NUCLEOTIDE SEQUENCE</scope>
    <source>
        <tissue evidence="1">Shoot tip</tissue>
    </source>
</reference>
<sequence length="103" mass="11006">MTASTLLPLHRRQLQHLLLHALAQIAATIAFATVVSSSSYSQLTTAPSPTLSQPSTGLPLSSSNFLYLSLPPSSLAGTVYLHLNIRQDIGLDIKYNSMTKVVG</sequence>
<evidence type="ECO:0000313" key="2">
    <source>
        <dbReference type="Proteomes" id="UP001151532"/>
    </source>
</evidence>